<comment type="caution">
    <text evidence="18">The sequence shown here is derived from an EMBL/GenBank/DDBJ whole genome shotgun (WGS) entry which is preliminary data.</text>
</comment>
<dbReference type="Pfam" id="PF02225">
    <property type="entry name" value="PA"/>
    <property type="match status" value="1"/>
</dbReference>
<feature type="domain" description="Subtilisin-like protease fibronectin type-III" evidence="17">
    <location>
        <begin position="693"/>
        <end position="813"/>
    </location>
</feature>
<evidence type="ECO:0000256" key="1">
    <source>
        <dbReference type="ARBA" id="ARBA00004613"/>
    </source>
</evidence>
<dbReference type="Proteomes" id="UP000029839">
    <property type="component" value="Unassembled WGS sequence"/>
</dbReference>
<feature type="active site" description="Charge relay system" evidence="9 10">
    <location>
        <position position="266"/>
    </location>
</feature>
<dbReference type="PROSITE" id="PS51892">
    <property type="entry name" value="SUBTILASE"/>
    <property type="match status" value="1"/>
</dbReference>
<evidence type="ECO:0000256" key="5">
    <source>
        <dbReference type="ARBA" id="ARBA00022729"/>
    </source>
</evidence>
<evidence type="ECO:0000256" key="13">
    <source>
        <dbReference type="SAM" id="SignalP"/>
    </source>
</evidence>
<feature type="chain" id="PRO_5001959656" evidence="13">
    <location>
        <begin position="21"/>
        <end position="1033"/>
    </location>
</feature>
<evidence type="ECO:0000256" key="7">
    <source>
        <dbReference type="ARBA" id="ARBA00022825"/>
    </source>
</evidence>
<evidence type="ECO:0000313" key="19">
    <source>
        <dbReference type="Proteomes" id="UP000029839"/>
    </source>
</evidence>
<dbReference type="Pfam" id="PF17766">
    <property type="entry name" value="fn3_6"/>
    <property type="match status" value="1"/>
</dbReference>
<keyword evidence="4 10" id="KW-0645">Protease</keyword>
<evidence type="ECO:0000256" key="8">
    <source>
        <dbReference type="ARBA" id="ARBA00023180"/>
    </source>
</evidence>
<dbReference type="SUPFAM" id="SSF52743">
    <property type="entry name" value="Subtilisin-like"/>
    <property type="match status" value="1"/>
</dbReference>
<dbReference type="PANTHER" id="PTHR10795">
    <property type="entry name" value="PROPROTEIN CONVERTASE SUBTILISIN/KEXIN"/>
    <property type="match status" value="1"/>
</dbReference>
<feature type="region of interest" description="Disordered" evidence="12">
    <location>
        <begin position="615"/>
        <end position="639"/>
    </location>
</feature>
<dbReference type="InterPro" id="IPR041469">
    <property type="entry name" value="Subtilisin-like_FN3"/>
</dbReference>
<dbReference type="InterPro" id="IPR036852">
    <property type="entry name" value="Peptidase_S8/S53_dom_sf"/>
</dbReference>
<evidence type="ECO:0000256" key="3">
    <source>
        <dbReference type="ARBA" id="ARBA00022525"/>
    </source>
</evidence>
<dbReference type="SUPFAM" id="SSF52025">
    <property type="entry name" value="PA domain"/>
    <property type="match status" value="1"/>
</dbReference>
<evidence type="ECO:0000256" key="9">
    <source>
        <dbReference type="PIRSR" id="PIRSR615500-1"/>
    </source>
</evidence>
<sequence>MVVALAASVAIVGATVPAAAQTGVAAGPAVTTTPTDIDVAPVTPEREAQLVQGRYVVVLESEPVVAYEGDVAGLAATAPTEGEAVDSAAPEVQEYVDHLAEERKEVLDAAGVDEDAVTVEYAFAVNGFAAELSEDEAKRLAKQEGVLSVRPEELRQPQTDNSGEFLDLDARGGPWSRGYTGEGVVVGVIDTGIWPEHASFADDGSYPEPTGVADDIPCEFGTTPGNPDDAAFECNNKLIGARDMRTQYNALVGPELYDSARDEDGHGTHTASTAVGNARVDAQIFGSSFGRVTGVAPRAQLVAYKACGNEGCFTADLADAIDQAVADGVDVINYSIGGGAGAISIDDLAFLFANDAGVFVATSAGNDGPGAGTVGSPAVYPWVTSVGASTQDRAFEGAVVLGDGSRFTGASVTAGVSSKRLVDAADVGNELCLVGGFTGDVTDAIVLCKRGETARVEKSQAVHEAGGAGMVLYDVSDEASLVTDNHWVPSVHVTLSDGLAIKAYVAATEEPTASIEGGRKVRAQGSVMADFSSRGPNAVAPDVIVPDVTAPGVNILAGHTPTPALGAPGQLFQSISGTSMSSPHVAGVYALLKQAHPEWSPAAAKSAIMTTARQDVTKEDGTTPADPFDMGAGHIDPGGRITKGSTFQPGLVYDAGFEDYLGFLCGADDSVFGDPAATCAALEEAGVPTDPSDLNLASIGIAELAGTQTLTRTVTSVAHERVAYRAKVDAPEGYTVTVEPSTLRLGPGESATVAITVTTTAGAELGEWSFGSLTWESRHGNRWGKGPQHGNGRGHGYGRDRNGGYEVRSPIAVRGVALDTPGSVSGTGTEGTATIPLVFGYDGPYAAAPHGLAPAQVDPGTVAQDPDQTAFTADDGAGLVAHAFDLTATAVARWRVVDPSEELDLDLFLAGPDGEIVAASTNGGTDEEITLEVPADGTYTLFVHGWQVPGGSAPYDLTSWVVPLEATTLTVEQAPDAAAIGATGEVVVGWSGLDADAEYLGAVSHLREGERLGLTLVEVTTGADGEAPEAPRS</sequence>
<dbReference type="InterPro" id="IPR023827">
    <property type="entry name" value="Peptidase_S8_Asp-AS"/>
</dbReference>
<dbReference type="CDD" id="cd02120">
    <property type="entry name" value="PA_subtilisin_like"/>
    <property type="match status" value="1"/>
</dbReference>
<dbReference type="Pfam" id="PF05922">
    <property type="entry name" value="Inhibitor_I9"/>
    <property type="match status" value="1"/>
</dbReference>
<accession>A0A0A0BMS0</accession>
<dbReference type="InterPro" id="IPR003137">
    <property type="entry name" value="PA_domain"/>
</dbReference>
<dbReference type="Gene3D" id="3.30.70.80">
    <property type="entry name" value="Peptidase S8 propeptide/proteinase inhibitor I9"/>
    <property type="match status" value="1"/>
</dbReference>
<dbReference type="PROSITE" id="PS00138">
    <property type="entry name" value="SUBTILASE_SER"/>
    <property type="match status" value="1"/>
</dbReference>
<dbReference type="PRINTS" id="PR00723">
    <property type="entry name" value="SUBTILISIN"/>
</dbReference>
<feature type="domain" description="Peptidase S8/S53" evidence="14">
    <location>
        <begin position="181"/>
        <end position="624"/>
    </location>
</feature>
<dbReference type="CDD" id="cd04852">
    <property type="entry name" value="Peptidases_S8_3"/>
    <property type="match status" value="1"/>
</dbReference>
<dbReference type="GO" id="GO:0005576">
    <property type="term" value="C:extracellular region"/>
    <property type="evidence" value="ECO:0007669"/>
    <property type="project" value="UniProtKB-SubCell"/>
</dbReference>
<comment type="similarity">
    <text evidence="2 10 11">Belongs to the peptidase S8 family.</text>
</comment>
<comment type="subcellular location">
    <subcellularLocation>
        <location evidence="1">Secreted</location>
    </subcellularLocation>
</comment>
<dbReference type="InterPro" id="IPR034197">
    <property type="entry name" value="Peptidases_S8_3"/>
</dbReference>
<reference evidence="18 19" key="1">
    <citation type="submission" date="2013-08" db="EMBL/GenBank/DDBJ databases">
        <title>Genome sequencing of Cellulomonas carbonis T26.</title>
        <authorList>
            <person name="Chen F."/>
            <person name="Li Y."/>
            <person name="Wang G."/>
        </authorList>
    </citation>
    <scope>NUCLEOTIDE SEQUENCE [LARGE SCALE GENOMIC DNA]</scope>
    <source>
        <strain evidence="18 19">T26</strain>
    </source>
</reference>
<dbReference type="PROSITE" id="PS00136">
    <property type="entry name" value="SUBTILASE_ASP"/>
    <property type="match status" value="1"/>
</dbReference>
<dbReference type="Gene3D" id="3.50.30.30">
    <property type="match status" value="1"/>
</dbReference>
<feature type="active site" description="Charge relay system" evidence="9 10">
    <location>
        <position position="190"/>
    </location>
</feature>
<keyword evidence="8" id="KW-0325">Glycoprotein</keyword>
<feature type="domain" description="PA" evidence="15">
    <location>
        <begin position="421"/>
        <end position="501"/>
    </location>
</feature>
<evidence type="ECO:0000256" key="11">
    <source>
        <dbReference type="RuleBase" id="RU003355"/>
    </source>
</evidence>
<keyword evidence="6 10" id="KW-0378">Hydrolase</keyword>
<dbReference type="Gene3D" id="2.60.40.2310">
    <property type="match status" value="1"/>
</dbReference>
<protein>
    <submittedName>
        <fullName evidence="18">Serine protease</fullName>
    </submittedName>
</protein>
<evidence type="ECO:0000259" key="15">
    <source>
        <dbReference type="Pfam" id="PF02225"/>
    </source>
</evidence>
<evidence type="ECO:0000259" key="16">
    <source>
        <dbReference type="Pfam" id="PF05922"/>
    </source>
</evidence>
<dbReference type="InterPro" id="IPR000209">
    <property type="entry name" value="Peptidase_S8/S53_dom"/>
</dbReference>
<evidence type="ECO:0000256" key="10">
    <source>
        <dbReference type="PROSITE-ProRule" id="PRU01240"/>
    </source>
</evidence>
<dbReference type="InterPro" id="IPR037045">
    <property type="entry name" value="S8pro/Inhibitor_I9_sf"/>
</dbReference>
<dbReference type="InterPro" id="IPR045051">
    <property type="entry name" value="SBT"/>
</dbReference>
<dbReference type="InterPro" id="IPR046450">
    <property type="entry name" value="PA_dom_sf"/>
</dbReference>
<evidence type="ECO:0000259" key="17">
    <source>
        <dbReference type="Pfam" id="PF17766"/>
    </source>
</evidence>
<gene>
    <name evidence="18" type="ORF">N868_18705</name>
</gene>
<keyword evidence="19" id="KW-1185">Reference proteome</keyword>
<evidence type="ECO:0000256" key="4">
    <source>
        <dbReference type="ARBA" id="ARBA00022670"/>
    </source>
</evidence>
<feature type="domain" description="Inhibitor I9" evidence="16">
    <location>
        <begin position="55"/>
        <end position="156"/>
    </location>
</feature>
<feature type="active site" description="Charge relay system" evidence="9 10">
    <location>
        <position position="579"/>
    </location>
</feature>
<keyword evidence="3" id="KW-0964">Secreted</keyword>
<dbReference type="InterPro" id="IPR010259">
    <property type="entry name" value="S8pro/Inhibitor_I9"/>
</dbReference>
<dbReference type="Pfam" id="PF00082">
    <property type="entry name" value="Peptidase_S8"/>
    <property type="match status" value="1"/>
</dbReference>
<evidence type="ECO:0000259" key="14">
    <source>
        <dbReference type="Pfam" id="PF00082"/>
    </source>
</evidence>
<dbReference type="EMBL" id="AXCY01000077">
    <property type="protein sequence ID" value="KGM09788.1"/>
    <property type="molecule type" value="Genomic_DNA"/>
</dbReference>
<evidence type="ECO:0000256" key="12">
    <source>
        <dbReference type="SAM" id="MobiDB-lite"/>
    </source>
</evidence>
<keyword evidence="5 13" id="KW-0732">Signal</keyword>
<evidence type="ECO:0000313" key="18">
    <source>
        <dbReference type="EMBL" id="KGM09788.1"/>
    </source>
</evidence>
<dbReference type="Gene3D" id="3.40.50.200">
    <property type="entry name" value="Peptidase S8/S53 domain"/>
    <property type="match status" value="1"/>
</dbReference>
<dbReference type="GO" id="GO:0004252">
    <property type="term" value="F:serine-type endopeptidase activity"/>
    <property type="evidence" value="ECO:0007669"/>
    <property type="project" value="UniProtKB-UniRule"/>
</dbReference>
<dbReference type="AlphaFoldDB" id="A0A0A0BMS0"/>
<organism evidence="18 19">
    <name type="scientific">Cellulomonas carbonis T26</name>
    <dbReference type="NCBI Taxonomy" id="947969"/>
    <lineage>
        <taxon>Bacteria</taxon>
        <taxon>Bacillati</taxon>
        <taxon>Actinomycetota</taxon>
        <taxon>Actinomycetes</taxon>
        <taxon>Micrococcales</taxon>
        <taxon>Cellulomonadaceae</taxon>
        <taxon>Cellulomonas</taxon>
    </lineage>
</organism>
<evidence type="ECO:0000256" key="2">
    <source>
        <dbReference type="ARBA" id="ARBA00011073"/>
    </source>
</evidence>
<dbReference type="InterPro" id="IPR023828">
    <property type="entry name" value="Peptidase_S8_Ser-AS"/>
</dbReference>
<dbReference type="Gene3D" id="2.60.120.380">
    <property type="match status" value="1"/>
</dbReference>
<proteinExistence type="inferred from homology"/>
<evidence type="ECO:0000256" key="6">
    <source>
        <dbReference type="ARBA" id="ARBA00022801"/>
    </source>
</evidence>
<reference evidence="18 19" key="2">
    <citation type="journal article" date="2015" name="Stand. Genomic Sci.">
        <title>Draft genome sequence of Cellulomonas carbonis T26(T) and comparative analysis of six Cellulomonas genomes.</title>
        <authorList>
            <person name="Zhuang W."/>
            <person name="Zhang S."/>
            <person name="Xia X."/>
            <person name="Wang G."/>
        </authorList>
    </citation>
    <scope>NUCLEOTIDE SEQUENCE [LARGE SCALE GENOMIC DNA]</scope>
    <source>
        <strain evidence="18 19">T26</strain>
    </source>
</reference>
<feature type="signal peptide" evidence="13">
    <location>
        <begin position="1"/>
        <end position="20"/>
    </location>
</feature>
<dbReference type="GO" id="GO:0006508">
    <property type="term" value="P:proteolysis"/>
    <property type="evidence" value="ECO:0007669"/>
    <property type="project" value="UniProtKB-KW"/>
</dbReference>
<dbReference type="InterPro" id="IPR015500">
    <property type="entry name" value="Peptidase_S8_subtilisin-rel"/>
</dbReference>
<feature type="region of interest" description="Disordered" evidence="12">
    <location>
        <begin position="782"/>
        <end position="804"/>
    </location>
</feature>
<keyword evidence="7 10" id="KW-0720">Serine protease</keyword>
<name>A0A0A0BMS0_9CELL</name>